<dbReference type="PANTHER" id="PTHR33407:SF9">
    <property type="entry name" value="PECTATE LYASE F-RELATED"/>
    <property type="match status" value="1"/>
</dbReference>
<evidence type="ECO:0000256" key="1">
    <source>
        <dbReference type="ARBA" id="ARBA00000695"/>
    </source>
</evidence>
<evidence type="ECO:0000256" key="5">
    <source>
        <dbReference type="ARBA" id="ARBA00012272"/>
    </source>
</evidence>
<dbReference type="GO" id="GO:0005576">
    <property type="term" value="C:extracellular region"/>
    <property type="evidence" value="ECO:0007669"/>
    <property type="project" value="UniProtKB-SubCell"/>
</dbReference>
<feature type="chain" id="PRO_5009316088" description="Probable pectate lyase F" evidence="12">
    <location>
        <begin position="25"/>
        <end position="283"/>
    </location>
</feature>
<evidence type="ECO:0000256" key="4">
    <source>
        <dbReference type="ARBA" id="ARBA00006463"/>
    </source>
</evidence>
<dbReference type="InterPro" id="IPR011050">
    <property type="entry name" value="Pectin_lyase_fold/virulence"/>
</dbReference>
<comment type="similarity">
    <text evidence="4">Belongs to the polysaccharide lyase 3 family.</text>
</comment>
<comment type="catalytic activity">
    <reaction evidence="1">
        <text>Eliminative cleavage of (1-&gt;4)-alpha-D-galacturonan to give oligosaccharides with 4-deoxy-alpha-D-galact-4-enuronosyl groups at their non-reducing ends.</text>
        <dbReference type="EC" id="4.2.2.2"/>
    </reaction>
</comment>
<evidence type="ECO:0000256" key="7">
    <source>
        <dbReference type="ARBA" id="ARBA00022729"/>
    </source>
</evidence>
<evidence type="ECO:0000313" key="14">
    <source>
        <dbReference type="WBParaSite" id="MhA1_Contig418.frz3.fgene1"/>
    </source>
</evidence>
<evidence type="ECO:0000313" key="13">
    <source>
        <dbReference type="Proteomes" id="UP000095281"/>
    </source>
</evidence>
<keyword evidence="6" id="KW-0964">Secreted</keyword>
<keyword evidence="9" id="KW-0456">Lyase</keyword>
<evidence type="ECO:0000256" key="11">
    <source>
        <dbReference type="ARBA" id="ARBA00039895"/>
    </source>
</evidence>
<evidence type="ECO:0000256" key="8">
    <source>
        <dbReference type="ARBA" id="ARBA00022837"/>
    </source>
</evidence>
<sequence>MKLLIISSLIIINNLIIFPKISLALNTEGAKFCNFPKPTSTEEITKTIRLTEDKDFGNKRIIFNGKRGTCYSKDPKWEQAIILEDGVTISNLTLGESPIGTSADIMCKGSCTLKNVFIENVCWRGFSFQGRSDVYATAENKDRNKYVFTVEGGGALNGFQKIMCQGAPGNTIVKNFCSVNNSIGIISAGMSLVQYSRHVTIENSKFMGPMLTIAGGNQQYRDKITLRNIEIYGNNNPATKIKFVCSENEGEDVVNDWKCSFAPGKDGTCKTCKYPASVVKVIN</sequence>
<keyword evidence="7 12" id="KW-0732">Signal</keyword>
<evidence type="ECO:0000256" key="10">
    <source>
        <dbReference type="ARBA" id="ARBA00025679"/>
    </source>
</evidence>
<evidence type="ECO:0000256" key="9">
    <source>
        <dbReference type="ARBA" id="ARBA00023239"/>
    </source>
</evidence>
<reference evidence="14" key="1">
    <citation type="submission" date="2016-11" db="UniProtKB">
        <authorList>
            <consortium name="WormBaseParasite"/>
        </authorList>
    </citation>
    <scope>IDENTIFICATION</scope>
</reference>
<comment type="subcellular location">
    <subcellularLocation>
        <location evidence="3">Secreted</location>
    </subcellularLocation>
</comment>
<dbReference type="WBParaSite" id="MhA1_Contig418.frz3.fgene1">
    <property type="protein sequence ID" value="MhA1_Contig418.frz3.fgene1"/>
    <property type="gene ID" value="MhA1_Contig418.frz3.fgene1"/>
</dbReference>
<dbReference type="GO" id="GO:0030570">
    <property type="term" value="F:pectate lyase activity"/>
    <property type="evidence" value="ECO:0007669"/>
    <property type="project" value="UniProtKB-EC"/>
</dbReference>
<keyword evidence="13" id="KW-1185">Reference proteome</keyword>
<name>A0A1I8BR46_MELHA</name>
<comment type="cofactor">
    <cofactor evidence="2">
        <name>Ca(2+)</name>
        <dbReference type="ChEBI" id="CHEBI:29108"/>
    </cofactor>
</comment>
<dbReference type="InterPro" id="IPR012334">
    <property type="entry name" value="Pectin_lyas_fold"/>
</dbReference>
<dbReference type="InterPro" id="IPR004898">
    <property type="entry name" value="Pectate_lyase_PlyH/PlyE-like"/>
</dbReference>
<evidence type="ECO:0000256" key="12">
    <source>
        <dbReference type="SAM" id="SignalP"/>
    </source>
</evidence>
<feature type="signal peptide" evidence="12">
    <location>
        <begin position="1"/>
        <end position="24"/>
    </location>
</feature>
<dbReference type="Pfam" id="PF03211">
    <property type="entry name" value="Pectate_lyase"/>
    <property type="match status" value="1"/>
</dbReference>
<dbReference type="Gene3D" id="2.160.20.10">
    <property type="entry name" value="Single-stranded right-handed beta-helix, Pectin lyase-like"/>
    <property type="match status" value="1"/>
</dbReference>
<dbReference type="SUPFAM" id="SSF51126">
    <property type="entry name" value="Pectin lyase-like"/>
    <property type="match status" value="1"/>
</dbReference>
<proteinExistence type="inferred from homology"/>
<comment type="function">
    <text evidence="10">Pectinolytic enzyme consist of four classes of enzymes: pectin lyase, polygalacturonase, pectin methylesterase and rhamnogalacturonase. Among pectinolytic enzymes, pectin lyase is the most important in depolymerization of pectin, since it cleaves internal glycosidic bonds of highly methylated pectins. Favors pectate, the anion, over pectin, the methyl ester.</text>
</comment>
<evidence type="ECO:0000256" key="6">
    <source>
        <dbReference type="ARBA" id="ARBA00022525"/>
    </source>
</evidence>
<dbReference type="AlphaFoldDB" id="A0A1I8BR46"/>
<evidence type="ECO:0000256" key="2">
    <source>
        <dbReference type="ARBA" id="ARBA00001913"/>
    </source>
</evidence>
<organism evidence="13 14">
    <name type="scientific">Meloidogyne hapla</name>
    <name type="common">Root-knot nematode worm</name>
    <dbReference type="NCBI Taxonomy" id="6305"/>
    <lineage>
        <taxon>Eukaryota</taxon>
        <taxon>Metazoa</taxon>
        <taxon>Ecdysozoa</taxon>
        <taxon>Nematoda</taxon>
        <taxon>Chromadorea</taxon>
        <taxon>Rhabditida</taxon>
        <taxon>Tylenchina</taxon>
        <taxon>Tylenchomorpha</taxon>
        <taxon>Tylenchoidea</taxon>
        <taxon>Meloidogynidae</taxon>
        <taxon>Meloidogyninae</taxon>
        <taxon>Meloidogyne</taxon>
    </lineage>
</organism>
<dbReference type="Proteomes" id="UP000095281">
    <property type="component" value="Unplaced"/>
</dbReference>
<protein>
    <recommendedName>
        <fullName evidence="11">Probable pectate lyase F</fullName>
        <ecNumber evidence="5">4.2.2.2</ecNumber>
    </recommendedName>
</protein>
<dbReference type="EC" id="4.2.2.2" evidence="5"/>
<dbReference type="PANTHER" id="PTHR33407">
    <property type="entry name" value="PECTATE LYASE F-RELATED"/>
    <property type="match status" value="1"/>
</dbReference>
<accession>A0A1I8BR46</accession>
<dbReference type="GO" id="GO:0045490">
    <property type="term" value="P:pectin catabolic process"/>
    <property type="evidence" value="ECO:0007669"/>
    <property type="project" value="TreeGrafter"/>
</dbReference>
<keyword evidence="8" id="KW-0106">Calcium</keyword>
<evidence type="ECO:0000256" key="3">
    <source>
        <dbReference type="ARBA" id="ARBA00004613"/>
    </source>
</evidence>